<reference evidence="1" key="1">
    <citation type="submission" date="2015-06" db="EMBL/GenBank/DDBJ databases">
        <authorList>
            <person name="Joergensen T."/>
        </authorList>
    </citation>
    <scope>NUCLEOTIDE SEQUENCE</scope>
    <source>
        <strain evidence="1">RGRH0325</strain>
    </source>
</reference>
<dbReference type="AlphaFoldDB" id="A0A0H5QF49"/>
<accession>A0A0H5QF49</accession>
<sequence length="60" mass="6832">MPDYHCIGWTRSGKNKGMVLRYHLKKVCNTITSFSGGGICKDPRTGMYNTTPYVLIEYDL</sequence>
<name>A0A0H5QF49_9ZZZZ</name>
<protein>
    <submittedName>
        <fullName evidence="1">Uncharacterized protein</fullName>
    </submittedName>
</protein>
<proteinExistence type="predicted"/>
<organism evidence="1">
    <name type="scientific">uncultured prokaryote</name>
    <dbReference type="NCBI Taxonomy" id="198431"/>
    <lineage>
        <taxon>unclassified sequences</taxon>
        <taxon>environmental samples</taxon>
    </lineage>
</organism>
<evidence type="ECO:0000313" key="1">
    <source>
        <dbReference type="EMBL" id="CRY94702.1"/>
    </source>
</evidence>
<reference evidence="1" key="2">
    <citation type="submission" date="2015-07" db="EMBL/GenBank/DDBJ databases">
        <title>Plasmids, circular viruses and viroids from rat gut.</title>
        <authorList>
            <person name="Jorgensen T.J."/>
            <person name="Hansen M.A."/>
            <person name="Xu Z."/>
            <person name="Tabak M.A."/>
            <person name="Sorensen S.J."/>
            <person name="Hansen L.H."/>
        </authorList>
    </citation>
    <scope>NUCLEOTIDE SEQUENCE</scope>
    <source>
        <strain evidence="1">RGRH0325</strain>
    </source>
</reference>
<dbReference type="EMBL" id="LN852995">
    <property type="protein sequence ID" value="CRY94702.1"/>
    <property type="molecule type" value="Genomic_DNA"/>
</dbReference>